<dbReference type="GO" id="GO:0019904">
    <property type="term" value="F:protein domain specific binding"/>
    <property type="evidence" value="ECO:0007669"/>
    <property type="project" value="InterPro"/>
</dbReference>
<feature type="region of interest" description="Disordered" evidence="1">
    <location>
        <begin position="237"/>
        <end position="256"/>
    </location>
</feature>
<dbReference type="Pfam" id="PF06456">
    <property type="entry name" value="Arfaptin"/>
    <property type="match status" value="1"/>
</dbReference>
<accession>A0A0K8TKY1</accession>
<feature type="domain" description="AH" evidence="2">
    <location>
        <begin position="1"/>
        <end position="181"/>
    </location>
</feature>
<sequence length="432" mass="47984">LYRIIDCYQERACILAQEENSLGKFLKETGKNSNTTGKIMLSTGKAISYCGQQRMAVRPPLLRLHHEVETFRGRAIADTHSTILAMERERTEYRAALSWMKSASNQLDPDSGRGLEKFRKAQTHVRLAKAKFDRLSLDCLQKIDLLAAARCNMFSHALVSYIQALIQLATKSTETFKATSKALANGPQYNFCILKDLTQTSPQEGPENSTNKDPETVKPIDSDQMLFFLDDYKDEKKTVEDKTEETPKDTSKKQEEAAALIDVTDLNEILNSAETKVQDDVRLKNSDVKDLPSTISADLLGLCNDFMDSSSKSKPPPFMPSQLLLDPSNDLFTNGDTNETNSSDNFSKKTEKSKNAILDLFNKAPISKGHASHCAANDGNQVASPRTKLKENKSQRKDMSAWFQLFSELDPLANPDAIAKKIDGGADNSQAA</sequence>
<feature type="non-terminal residue" evidence="3">
    <location>
        <position position="1"/>
    </location>
</feature>
<dbReference type="InterPro" id="IPR027267">
    <property type="entry name" value="AH/BAR_dom_sf"/>
</dbReference>
<evidence type="ECO:0000259" key="2">
    <source>
        <dbReference type="PROSITE" id="PS50870"/>
    </source>
</evidence>
<dbReference type="GO" id="GO:0005794">
    <property type="term" value="C:Golgi apparatus"/>
    <property type="evidence" value="ECO:0007669"/>
    <property type="project" value="TreeGrafter"/>
</dbReference>
<dbReference type="FunFam" id="1.20.1270.60:FF:000068">
    <property type="entry name" value="Islet cell autoantigen"/>
    <property type="match status" value="1"/>
</dbReference>
<protein>
    <submittedName>
        <fullName evidence="3">Putative secretory vesicle-associated protein ica69</fullName>
    </submittedName>
</protein>
<evidence type="ECO:0000256" key="1">
    <source>
        <dbReference type="SAM" id="MobiDB-lite"/>
    </source>
</evidence>
<dbReference type="InterPro" id="IPR010504">
    <property type="entry name" value="AH_dom"/>
</dbReference>
<dbReference type="AlphaFoldDB" id="A0A0K8TKY1"/>
<evidence type="ECO:0000313" key="3">
    <source>
        <dbReference type="EMBL" id="JAI14796.1"/>
    </source>
</evidence>
<proteinExistence type="evidence at transcript level"/>
<feature type="compositionally biased region" description="Polar residues" evidence="1">
    <location>
        <begin position="330"/>
        <end position="345"/>
    </location>
</feature>
<dbReference type="PROSITE" id="PS50870">
    <property type="entry name" value="AH"/>
    <property type="match status" value="1"/>
</dbReference>
<feature type="region of interest" description="Disordered" evidence="1">
    <location>
        <begin position="327"/>
        <end position="349"/>
    </location>
</feature>
<dbReference type="SMART" id="SM01015">
    <property type="entry name" value="Arfaptin"/>
    <property type="match status" value="1"/>
</dbReference>
<dbReference type="GO" id="GO:0051049">
    <property type="term" value="P:regulation of transport"/>
    <property type="evidence" value="ECO:0007669"/>
    <property type="project" value="TreeGrafter"/>
</dbReference>
<dbReference type="InterPro" id="IPR006723">
    <property type="entry name" value="Islet_autoAg_Ica1_C"/>
</dbReference>
<dbReference type="SUPFAM" id="SSF103657">
    <property type="entry name" value="BAR/IMD domain-like"/>
    <property type="match status" value="1"/>
</dbReference>
<reference evidence="3" key="1">
    <citation type="journal article" date="2015" name="Insect Biochem. Mol. Biol.">
        <title>An insight into the sialome of the horse fly, Tabanus bromius.</title>
        <authorList>
            <person name="Ribeiro J.M."/>
            <person name="Kazimirova M."/>
            <person name="Takac P."/>
            <person name="Andersen J.F."/>
            <person name="Francischetti I.M."/>
        </authorList>
    </citation>
    <scope>NUCLEOTIDE SEQUENCE</scope>
</reference>
<dbReference type="InterPro" id="IPR024114">
    <property type="entry name" value="Islet_autoAg_Ica1/Ica1-like"/>
</dbReference>
<dbReference type="EMBL" id="GDAI01002807">
    <property type="protein sequence ID" value="JAI14796.1"/>
    <property type="molecule type" value="mRNA"/>
</dbReference>
<dbReference type="Pfam" id="PF04629">
    <property type="entry name" value="ICA69"/>
    <property type="match status" value="1"/>
</dbReference>
<feature type="region of interest" description="Disordered" evidence="1">
    <location>
        <begin position="370"/>
        <end position="396"/>
    </location>
</feature>
<organism evidence="3">
    <name type="scientific">Tabanus bromius</name>
    <name type="common">Band-eyed brown horse fly</name>
    <dbReference type="NCBI Taxonomy" id="304241"/>
    <lineage>
        <taxon>Eukaryota</taxon>
        <taxon>Metazoa</taxon>
        <taxon>Ecdysozoa</taxon>
        <taxon>Arthropoda</taxon>
        <taxon>Hexapoda</taxon>
        <taxon>Insecta</taxon>
        <taxon>Pterygota</taxon>
        <taxon>Neoptera</taxon>
        <taxon>Endopterygota</taxon>
        <taxon>Diptera</taxon>
        <taxon>Brachycera</taxon>
        <taxon>Tabanomorpha</taxon>
        <taxon>Tabanoidea</taxon>
        <taxon>Tabanidae</taxon>
        <taxon>Tabanus</taxon>
    </lineage>
</organism>
<dbReference type="SMART" id="SM01237">
    <property type="entry name" value="ICA69"/>
    <property type="match status" value="1"/>
</dbReference>
<dbReference type="Gene3D" id="1.20.1270.60">
    <property type="entry name" value="Arfaptin homology (AH) domain/BAR domain"/>
    <property type="match status" value="1"/>
</dbReference>
<dbReference type="PANTHER" id="PTHR10164">
    <property type="entry name" value="ISLET CELL AUTOANTIGEN 1"/>
    <property type="match status" value="1"/>
</dbReference>
<dbReference type="PANTHER" id="PTHR10164:SF4">
    <property type="entry name" value="GH23156P"/>
    <property type="match status" value="1"/>
</dbReference>
<name>A0A0K8TKY1_TABBR</name>